<protein>
    <recommendedName>
        <fullName evidence="7">Trafficking protein particle complex subunit</fullName>
    </recommendedName>
</protein>
<comment type="subcellular location">
    <subcellularLocation>
        <location evidence="7">Endoplasmic reticulum</location>
    </subcellularLocation>
    <subcellularLocation>
        <location evidence="7">Golgi apparatus</location>
        <location evidence="7">cis-Golgi network</location>
    </subcellularLocation>
    <subcellularLocation>
        <location evidence="1">Golgi apparatus</location>
    </subcellularLocation>
</comment>
<dbReference type="GO" id="GO:0005794">
    <property type="term" value="C:Golgi apparatus"/>
    <property type="evidence" value="ECO:0007669"/>
    <property type="project" value="UniProtKB-SubCell"/>
</dbReference>
<gene>
    <name evidence="9" type="ORF">DSL72_002311</name>
</gene>
<evidence type="ECO:0000256" key="6">
    <source>
        <dbReference type="ARBA" id="ARBA00038179"/>
    </source>
</evidence>
<proteinExistence type="inferred from homology"/>
<evidence type="ECO:0000313" key="9">
    <source>
        <dbReference type="EMBL" id="QSZ32732.1"/>
    </source>
</evidence>
<feature type="compositionally biased region" description="Polar residues" evidence="8">
    <location>
        <begin position="81"/>
        <end position="91"/>
    </location>
</feature>
<keyword evidence="4 7" id="KW-0931">ER-Golgi transport</keyword>
<dbReference type="CDD" id="cd14856">
    <property type="entry name" value="TRAPPC4_synbindin"/>
    <property type="match status" value="1"/>
</dbReference>
<evidence type="ECO:0000256" key="2">
    <source>
        <dbReference type="ARBA" id="ARBA00022448"/>
    </source>
</evidence>
<dbReference type="GO" id="GO:0005783">
    <property type="term" value="C:endoplasmic reticulum"/>
    <property type="evidence" value="ECO:0007669"/>
    <property type="project" value="UniProtKB-SubCell"/>
</dbReference>
<dbReference type="AlphaFoldDB" id="A0A8A3PC78"/>
<dbReference type="GO" id="GO:0006888">
    <property type="term" value="P:endoplasmic reticulum to Golgi vesicle-mediated transport"/>
    <property type="evidence" value="ECO:0007669"/>
    <property type="project" value="UniProtKB-UniRule"/>
</dbReference>
<dbReference type="Proteomes" id="UP000672032">
    <property type="component" value="Chromosome 3"/>
</dbReference>
<dbReference type="OrthoDB" id="246406at2759"/>
<dbReference type="InterPro" id="IPR007233">
    <property type="entry name" value="TRAPPC"/>
</dbReference>
<comment type="subunit">
    <text evidence="7">Part of the multisubunit transport protein particle (TRAPP) complex.</text>
</comment>
<dbReference type="Pfam" id="PF04099">
    <property type="entry name" value="Sybindin"/>
    <property type="match status" value="1"/>
</dbReference>
<keyword evidence="3 7" id="KW-0256">Endoplasmic reticulum</keyword>
<evidence type="ECO:0000313" key="10">
    <source>
        <dbReference type="Proteomes" id="UP000672032"/>
    </source>
</evidence>
<evidence type="ECO:0000256" key="4">
    <source>
        <dbReference type="ARBA" id="ARBA00022892"/>
    </source>
</evidence>
<dbReference type="InterPro" id="IPR011012">
    <property type="entry name" value="Longin-like_dom_sf"/>
</dbReference>
<evidence type="ECO:0000256" key="3">
    <source>
        <dbReference type="ARBA" id="ARBA00022824"/>
    </source>
</evidence>
<dbReference type="PANTHER" id="PTHR23249">
    <property type="entry name" value="TRAFFICKING PROTEIN PARTICLE COMPLEX SUBUNIT"/>
    <property type="match status" value="1"/>
</dbReference>
<reference evidence="9" key="1">
    <citation type="submission" date="2020-10" db="EMBL/GenBank/DDBJ databases">
        <title>Genome Sequence of Monilinia vaccinii-corymbosi Sheds Light on Mummy Berry Disease Infection of Blueberry and Mating Type.</title>
        <authorList>
            <person name="Yow A.G."/>
            <person name="Zhang Y."/>
            <person name="Bansal K."/>
            <person name="Eacker S.M."/>
            <person name="Sullivan S."/>
            <person name="Liachko I."/>
            <person name="Cubeta M.A."/>
            <person name="Rollins J.A."/>
            <person name="Ashrafi H."/>
        </authorList>
    </citation>
    <scope>NUCLEOTIDE SEQUENCE</scope>
    <source>
        <strain evidence="9">RL-1</strain>
    </source>
</reference>
<dbReference type="SUPFAM" id="SSF64356">
    <property type="entry name" value="SNARE-like"/>
    <property type="match status" value="1"/>
</dbReference>
<evidence type="ECO:0000256" key="8">
    <source>
        <dbReference type="SAM" id="MobiDB-lite"/>
    </source>
</evidence>
<dbReference type="PANTHER" id="PTHR23249:SF15">
    <property type="entry name" value="TRAFFICKING PROTEIN PARTICLE COMPLEX SUBUNIT 4"/>
    <property type="match status" value="1"/>
</dbReference>
<evidence type="ECO:0000256" key="7">
    <source>
        <dbReference type="RuleBase" id="RU366065"/>
    </source>
</evidence>
<organism evidence="9 10">
    <name type="scientific">Monilinia vaccinii-corymbosi</name>
    <dbReference type="NCBI Taxonomy" id="61207"/>
    <lineage>
        <taxon>Eukaryota</taxon>
        <taxon>Fungi</taxon>
        <taxon>Dikarya</taxon>
        <taxon>Ascomycota</taxon>
        <taxon>Pezizomycotina</taxon>
        <taxon>Leotiomycetes</taxon>
        <taxon>Helotiales</taxon>
        <taxon>Sclerotiniaceae</taxon>
        <taxon>Monilinia</taxon>
    </lineage>
</organism>
<feature type="compositionally biased region" description="Low complexity" evidence="8">
    <location>
        <begin position="92"/>
        <end position="104"/>
    </location>
</feature>
<dbReference type="SMART" id="SM01399">
    <property type="entry name" value="Sybindin"/>
    <property type="match status" value="1"/>
</dbReference>
<name>A0A8A3PC78_9HELO</name>
<feature type="region of interest" description="Disordered" evidence="8">
    <location>
        <begin position="73"/>
        <end position="113"/>
    </location>
</feature>
<keyword evidence="10" id="KW-1185">Reference proteome</keyword>
<dbReference type="GO" id="GO:0030008">
    <property type="term" value="C:TRAPP complex"/>
    <property type="evidence" value="ECO:0007669"/>
    <property type="project" value="UniProtKB-UniRule"/>
</dbReference>
<keyword evidence="5 7" id="KW-0333">Golgi apparatus</keyword>
<keyword evidence="2 7" id="KW-0813">Transport</keyword>
<comment type="similarity">
    <text evidence="6">Belongs to the TRAPP small subunits family. TRAPPC4 subfamily.</text>
</comment>
<dbReference type="EMBL" id="CP063407">
    <property type="protein sequence ID" value="QSZ32732.1"/>
    <property type="molecule type" value="Genomic_DNA"/>
</dbReference>
<dbReference type="Gene3D" id="3.30.450.70">
    <property type="match status" value="1"/>
</dbReference>
<sequence>MDVLKCEREKETKFDVNQTNICWVVFALTIINKAGGLIYQKDFADGLNKLSINDYLVLAGTFHGVHAISARLNPIPPPHRPSSTSGNHTKGLSSLSSLSSSTPSSDDRPDPPSGIEVLETTLFRLQCFQTLTGTKFLLFTEPGMPNVESILRKIYELYADYVMKNPFYQIEMPIRCERFERGVERWVRGVNMR</sequence>
<accession>A0A8A3PC78</accession>
<evidence type="ECO:0000256" key="5">
    <source>
        <dbReference type="ARBA" id="ARBA00023034"/>
    </source>
</evidence>
<evidence type="ECO:0000256" key="1">
    <source>
        <dbReference type="ARBA" id="ARBA00004555"/>
    </source>
</evidence>